<feature type="domain" description="Aldehyde dehydrogenase" evidence="2">
    <location>
        <begin position="30"/>
        <end position="396"/>
    </location>
</feature>
<dbReference type="EnsemblFungi" id="MAPG_06079T0">
    <property type="protein sequence ID" value="MAPG_06079T0"/>
    <property type="gene ID" value="MAPG_06079"/>
</dbReference>
<dbReference type="SUPFAM" id="SSF53720">
    <property type="entry name" value="ALDH-like"/>
    <property type="match status" value="1"/>
</dbReference>
<dbReference type="Pfam" id="PF00171">
    <property type="entry name" value="Aldedh"/>
    <property type="match status" value="1"/>
</dbReference>
<dbReference type="Gene3D" id="3.40.309.10">
    <property type="entry name" value="Aldehyde Dehydrogenase, Chain A, domain 2"/>
    <property type="match status" value="1"/>
</dbReference>
<reference evidence="4" key="4">
    <citation type="journal article" date="2015" name="G3 (Bethesda)">
        <title>Genome sequences of three phytopathogenic species of the Magnaporthaceae family of fungi.</title>
        <authorList>
            <person name="Okagaki L.H."/>
            <person name="Nunes C.C."/>
            <person name="Sailsbery J."/>
            <person name="Clay B."/>
            <person name="Brown D."/>
            <person name="John T."/>
            <person name="Oh Y."/>
            <person name="Young N."/>
            <person name="Fitzgerald M."/>
            <person name="Haas B.J."/>
            <person name="Zeng Q."/>
            <person name="Young S."/>
            <person name="Adiconis X."/>
            <person name="Fan L."/>
            <person name="Levin J.Z."/>
            <person name="Mitchell T.K."/>
            <person name="Okubara P.A."/>
            <person name="Farman M.L."/>
            <person name="Kohn L.M."/>
            <person name="Birren B."/>
            <person name="Ma L.-J."/>
            <person name="Dean R.A."/>
        </authorList>
    </citation>
    <scope>NUCLEOTIDE SEQUENCE</scope>
    <source>
        <strain evidence="4">ATCC 64411 / 73-15</strain>
    </source>
</reference>
<feature type="transmembrane region" description="Helical" evidence="1">
    <location>
        <begin position="482"/>
        <end position="505"/>
    </location>
</feature>
<dbReference type="InterPro" id="IPR015590">
    <property type="entry name" value="Aldehyde_DH_dom"/>
</dbReference>
<dbReference type="AlphaFoldDB" id="A0A0C4E135"/>
<dbReference type="InterPro" id="IPR016161">
    <property type="entry name" value="Ald_DH/histidinol_DH"/>
</dbReference>
<dbReference type="VEuPathDB" id="FungiDB:MAPG_06079"/>
<accession>A0A0C4E135</accession>
<dbReference type="GO" id="GO:0016620">
    <property type="term" value="F:oxidoreductase activity, acting on the aldehyde or oxo group of donors, NAD or NADP as acceptor"/>
    <property type="evidence" value="ECO:0007669"/>
    <property type="project" value="InterPro"/>
</dbReference>
<evidence type="ECO:0000256" key="1">
    <source>
        <dbReference type="SAM" id="Phobius"/>
    </source>
</evidence>
<dbReference type="InterPro" id="IPR016163">
    <property type="entry name" value="Ald_DH_C"/>
</dbReference>
<sequence length="515" mass="54935">MAGTSEKGTAPGAVLARIRGSATDGRAHNPIFRRNQLKKLHDAVVAHADELERAIVAAEDTAVTPHDARLELCFAARAIRELSASPQLDIAKALELEYAVSRGQDARDARRPVGIVVISAPPTAHTPVYSVVSAVAATMAGGNCVVLQTEQTIRELPAILGRVLTEALDRNTFATATAVEIEVAMRDRADVAQFLIMAGDAEAAPHDSPLASKPEMLLVSPSHRRVVAVVERDADLDEAASALVTARFGFGGTSPYAPDLVLVNEWAQKGFLEAVMRRTSSLIAGHAASARGHSRLGASGELLKRIKSEGKAKAVTEGDFGAVMIVEQRDSFLLKEKIRQSCLNVHAVTSMDDAIDMINVHGRNSAAYVFTKSLASGKYLTQFLDAEVLFVNQIPTRLLVGPAHPQGHPFDPAKAGMSPDLFTIPTPVYVEPVSSAQDVLEKAARDATPASMSALARELSKPLKALERPLKQVHVDFFEQGIMTGALLVVGTVCTAVGFLGVHGYRFIAARSRMG</sequence>
<protein>
    <recommendedName>
        <fullName evidence="2">Aldehyde dehydrogenase domain-containing protein</fullName>
    </recommendedName>
</protein>
<dbReference type="Gene3D" id="3.40.605.10">
    <property type="entry name" value="Aldehyde Dehydrogenase, Chain A, domain 1"/>
    <property type="match status" value="1"/>
</dbReference>
<reference evidence="5" key="2">
    <citation type="submission" date="2010-05" db="EMBL/GenBank/DDBJ databases">
        <title>The genome sequence of Magnaporthe poae strain ATCC 64411.</title>
        <authorList>
            <person name="Ma L.-J."/>
            <person name="Dead R."/>
            <person name="Young S."/>
            <person name="Zeng Q."/>
            <person name="Koehrsen M."/>
            <person name="Alvarado L."/>
            <person name="Berlin A."/>
            <person name="Chapman S.B."/>
            <person name="Chen Z."/>
            <person name="Freedman E."/>
            <person name="Gellesch M."/>
            <person name="Goldberg J."/>
            <person name="Griggs A."/>
            <person name="Gujja S."/>
            <person name="Heilman E.R."/>
            <person name="Heiman D."/>
            <person name="Hepburn T."/>
            <person name="Howarth C."/>
            <person name="Jen D."/>
            <person name="Larson L."/>
            <person name="Mehta T."/>
            <person name="Neiman D."/>
            <person name="Pearson M."/>
            <person name="Roberts A."/>
            <person name="Saif S."/>
            <person name="Shea T."/>
            <person name="Shenoy N."/>
            <person name="Sisk P."/>
            <person name="Stolte C."/>
            <person name="Sykes S."/>
            <person name="Walk T."/>
            <person name="White J."/>
            <person name="Yandava C."/>
            <person name="Haas B."/>
            <person name="Nusbaum C."/>
            <person name="Birren B."/>
        </authorList>
    </citation>
    <scope>NUCLEOTIDE SEQUENCE [LARGE SCALE GENOMIC DNA]</scope>
    <source>
        <strain evidence="5">ATCC 64411 / 73-15</strain>
    </source>
</reference>
<reference evidence="3" key="1">
    <citation type="submission" date="2010-05" db="EMBL/GenBank/DDBJ databases">
        <title>The Genome Sequence of Magnaporthe poae strain ATCC 64411.</title>
        <authorList>
            <consortium name="The Broad Institute Genome Sequencing Platform"/>
            <consortium name="Broad Institute Genome Sequencing Center for Infectious Disease"/>
            <person name="Ma L.-J."/>
            <person name="Dead R."/>
            <person name="Young S."/>
            <person name="Zeng Q."/>
            <person name="Koehrsen M."/>
            <person name="Alvarado L."/>
            <person name="Berlin A."/>
            <person name="Chapman S.B."/>
            <person name="Chen Z."/>
            <person name="Freedman E."/>
            <person name="Gellesch M."/>
            <person name="Goldberg J."/>
            <person name="Griggs A."/>
            <person name="Gujja S."/>
            <person name="Heilman E.R."/>
            <person name="Heiman D."/>
            <person name="Hepburn T."/>
            <person name="Howarth C."/>
            <person name="Jen D."/>
            <person name="Larson L."/>
            <person name="Mehta T."/>
            <person name="Neiman D."/>
            <person name="Pearson M."/>
            <person name="Roberts A."/>
            <person name="Saif S."/>
            <person name="Shea T."/>
            <person name="Shenoy N."/>
            <person name="Sisk P."/>
            <person name="Stolte C."/>
            <person name="Sykes S."/>
            <person name="Walk T."/>
            <person name="White J."/>
            <person name="Yandava C."/>
            <person name="Haas B."/>
            <person name="Nusbaum C."/>
            <person name="Birren B."/>
        </authorList>
    </citation>
    <scope>NUCLEOTIDE SEQUENCE</scope>
    <source>
        <strain evidence="3">ATCC 64411</strain>
    </source>
</reference>
<name>A0A0C4E135_MAGP6</name>
<keyword evidence="5" id="KW-1185">Reference proteome</keyword>
<evidence type="ECO:0000259" key="2">
    <source>
        <dbReference type="Pfam" id="PF00171"/>
    </source>
</evidence>
<evidence type="ECO:0000313" key="5">
    <source>
        <dbReference type="Proteomes" id="UP000011715"/>
    </source>
</evidence>
<gene>
    <name evidence="3" type="ORF">MAPG_06079</name>
</gene>
<dbReference type="PANTHER" id="PTHR43111">
    <property type="entry name" value="ALDEHYDE DEHYDROGENASE B-RELATED"/>
    <property type="match status" value="1"/>
</dbReference>
<keyword evidence="1" id="KW-0472">Membrane</keyword>
<dbReference type="eggNOG" id="KOG2456">
    <property type="taxonomic scope" value="Eukaryota"/>
</dbReference>
<keyword evidence="1" id="KW-0812">Transmembrane</keyword>
<reference evidence="3" key="3">
    <citation type="submission" date="2011-03" db="EMBL/GenBank/DDBJ databases">
        <title>Annotation of Magnaporthe poae ATCC 64411.</title>
        <authorList>
            <person name="Ma L.-J."/>
            <person name="Dead R."/>
            <person name="Young S.K."/>
            <person name="Zeng Q."/>
            <person name="Gargeya S."/>
            <person name="Fitzgerald M."/>
            <person name="Haas B."/>
            <person name="Abouelleil A."/>
            <person name="Alvarado L."/>
            <person name="Arachchi H.M."/>
            <person name="Berlin A."/>
            <person name="Brown A."/>
            <person name="Chapman S.B."/>
            <person name="Chen Z."/>
            <person name="Dunbar C."/>
            <person name="Freedman E."/>
            <person name="Gearin G."/>
            <person name="Gellesch M."/>
            <person name="Goldberg J."/>
            <person name="Griggs A."/>
            <person name="Gujja S."/>
            <person name="Heiman D."/>
            <person name="Howarth C."/>
            <person name="Larson L."/>
            <person name="Lui A."/>
            <person name="MacDonald P.J.P."/>
            <person name="Mehta T."/>
            <person name="Montmayeur A."/>
            <person name="Murphy C."/>
            <person name="Neiman D."/>
            <person name="Pearson M."/>
            <person name="Priest M."/>
            <person name="Roberts A."/>
            <person name="Saif S."/>
            <person name="Shea T."/>
            <person name="Shenoy N."/>
            <person name="Sisk P."/>
            <person name="Stolte C."/>
            <person name="Sykes S."/>
            <person name="Yandava C."/>
            <person name="Wortman J."/>
            <person name="Nusbaum C."/>
            <person name="Birren B."/>
        </authorList>
    </citation>
    <scope>NUCLEOTIDE SEQUENCE</scope>
    <source>
        <strain evidence="3">ATCC 64411</strain>
    </source>
</reference>
<dbReference type="Proteomes" id="UP000011715">
    <property type="component" value="Unassembled WGS sequence"/>
</dbReference>
<dbReference type="InterPro" id="IPR016162">
    <property type="entry name" value="Ald_DH_N"/>
</dbReference>
<dbReference type="STRING" id="644358.A0A0C4E135"/>
<dbReference type="OMA" id="CHNAFFR"/>
<dbReference type="PANTHER" id="PTHR43111:SF1">
    <property type="entry name" value="ALDEHYDE DEHYDROGENASE B-RELATED"/>
    <property type="match status" value="1"/>
</dbReference>
<evidence type="ECO:0000313" key="4">
    <source>
        <dbReference type="EnsemblFungi" id="MAPG_06079T0"/>
    </source>
</evidence>
<dbReference type="EMBL" id="ADBL01001456">
    <property type="status" value="NOT_ANNOTATED_CDS"/>
    <property type="molecule type" value="Genomic_DNA"/>
</dbReference>
<reference evidence="4" key="5">
    <citation type="submission" date="2015-06" db="UniProtKB">
        <authorList>
            <consortium name="EnsemblFungi"/>
        </authorList>
    </citation>
    <scope>IDENTIFICATION</scope>
    <source>
        <strain evidence="4">ATCC 64411</strain>
    </source>
</reference>
<evidence type="ECO:0000313" key="3">
    <source>
        <dbReference type="EMBL" id="KLU87074.1"/>
    </source>
</evidence>
<organism evidence="4 5">
    <name type="scientific">Magnaporthiopsis poae (strain ATCC 64411 / 73-15)</name>
    <name type="common">Kentucky bluegrass fungus</name>
    <name type="synonym">Magnaporthe poae</name>
    <dbReference type="NCBI Taxonomy" id="644358"/>
    <lineage>
        <taxon>Eukaryota</taxon>
        <taxon>Fungi</taxon>
        <taxon>Dikarya</taxon>
        <taxon>Ascomycota</taxon>
        <taxon>Pezizomycotina</taxon>
        <taxon>Sordariomycetes</taxon>
        <taxon>Sordariomycetidae</taxon>
        <taxon>Magnaporthales</taxon>
        <taxon>Magnaporthaceae</taxon>
        <taxon>Magnaporthiopsis</taxon>
    </lineage>
</organism>
<dbReference type="OrthoDB" id="5596991at2759"/>
<proteinExistence type="predicted"/>
<dbReference type="EMBL" id="GL876970">
    <property type="protein sequence ID" value="KLU87074.1"/>
    <property type="molecule type" value="Genomic_DNA"/>
</dbReference>
<keyword evidence="1" id="KW-1133">Transmembrane helix</keyword>